<dbReference type="InterPro" id="IPR036320">
    <property type="entry name" value="Glycosyl_Trfase_fam3_N_dom_sf"/>
</dbReference>
<keyword evidence="4 9" id="KW-0808">Transferase</keyword>
<comment type="caution">
    <text evidence="12">The sequence shown here is derived from an EMBL/GenBank/DDBJ whole genome shotgun (WGS) entry which is preliminary data.</text>
</comment>
<evidence type="ECO:0000256" key="3">
    <source>
        <dbReference type="ARBA" id="ARBA00022676"/>
    </source>
</evidence>
<keyword evidence="9" id="KW-0460">Magnesium</keyword>
<feature type="binding site" evidence="9">
    <location>
        <position position="94"/>
    </location>
    <ligand>
        <name>5-phospho-alpha-D-ribose 1-diphosphate</name>
        <dbReference type="ChEBI" id="CHEBI:58017"/>
    </ligand>
</feature>
<dbReference type="UniPathway" id="UPA00035">
    <property type="reaction ID" value="UER00041"/>
</dbReference>
<dbReference type="GO" id="GO:0004048">
    <property type="term" value="F:anthranilate phosphoribosyltransferase activity"/>
    <property type="evidence" value="ECO:0007669"/>
    <property type="project" value="UniProtKB-UniRule"/>
</dbReference>
<comment type="cofactor">
    <cofactor evidence="9">
        <name>Mg(2+)</name>
        <dbReference type="ChEBI" id="CHEBI:18420"/>
    </cofactor>
    <text evidence="9">Binds 2 magnesium ions per monomer.</text>
</comment>
<feature type="domain" description="Glycosyl transferase family 3" evidence="10">
    <location>
        <begin position="80"/>
        <end position="329"/>
    </location>
</feature>
<feature type="domain" description="Glycosyl transferase family 3 N-terminal" evidence="11">
    <location>
        <begin position="11"/>
        <end position="71"/>
    </location>
</feature>
<dbReference type="Proteomes" id="UP000318995">
    <property type="component" value="Unassembled WGS sequence"/>
</dbReference>
<feature type="binding site" evidence="9">
    <location>
        <position position="117"/>
    </location>
    <ligand>
        <name>anthranilate</name>
        <dbReference type="ChEBI" id="CHEBI:16567"/>
        <label>1</label>
    </ligand>
</feature>
<sequence>MANAPLPLDAILGRLAAGEDLSLAEMRSTMDAIMSGQVAAAQIGLFLTALAHKGETADEVAGAALSLREHMTPIRTGRVGLVDTCGTGGGGSKTFNISTTAALVAAAAGANVAKHGNRSVTSRTGSADVLAELGVNIEASLAQVEACLDELGICFCYARLQHPAMRHVAEVRKQLGVRTIFNVLGPLANPARAEYQLLGAGLPELRPLLAGAMRVLGSQRALIVSGADGMGDVTSSGPTHVSDVTAAGVHEYVWTPEDFGVERSGTLGLEVESPAHSAAVIRKVLKGAHGAARDIVVLNAAAALLVAGVVRTPVEGASRASEAISSGAAADLLARLAERSHAAA</sequence>
<dbReference type="RefSeq" id="WP_146574813.1">
    <property type="nucleotide sequence ID" value="NZ_SJPH01000005.1"/>
</dbReference>
<evidence type="ECO:0000256" key="5">
    <source>
        <dbReference type="ARBA" id="ARBA00022822"/>
    </source>
</evidence>
<dbReference type="FunFam" id="3.40.1030.10:FF:000002">
    <property type="entry name" value="Anthranilate phosphoribosyltransferase"/>
    <property type="match status" value="1"/>
</dbReference>
<feature type="binding site" evidence="9">
    <location>
        <position position="86"/>
    </location>
    <ligand>
        <name>5-phospho-alpha-D-ribose 1-diphosphate</name>
        <dbReference type="ChEBI" id="CHEBI:58017"/>
    </ligand>
</feature>
<reference evidence="12 13" key="1">
    <citation type="submission" date="2019-02" db="EMBL/GenBank/DDBJ databases">
        <title>Deep-cultivation of Planctomycetes and their phenomic and genomic characterization uncovers novel biology.</title>
        <authorList>
            <person name="Wiegand S."/>
            <person name="Jogler M."/>
            <person name="Boedeker C."/>
            <person name="Pinto D."/>
            <person name="Vollmers J."/>
            <person name="Rivas-Marin E."/>
            <person name="Kohn T."/>
            <person name="Peeters S.H."/>
            <person name="Heuer A."/>
            <person name="Rast P."/>
            <person name="Oberbeckmann S."/>
            <person name="Bunk B."/>
            <person name="Jeske O."/>
            <person name="Meyerdierks A."/>
            <person name="Storesund J.E."/>
            <person name="Kallscheuer N."/>
            <person name="Luecker S."/>
            <person name="Lage O.M."/>
            <person name="Pohl T."/>
            <person name="Merkel B.J."/>
            <person name="Hornburger P."/>
            <person name="Mueller R.-W."/>
            <person name="Bruemmer F."/>
            <person name="Labrenz M."/>
            <person name="Spormann A.M."/>
            <person name="Op Den Camp H."/>
            <person name="Overmann J."/>
            <person name="Amann R."/>
            <person name="Jetten M.S.M."/>
            <person name="Mascher T."/>
            <person name="Medema M.H."/>
            <person name="Devos D.P."/>
            <person name="Kaster A.-K."/>
            <person name="Ovreas L."/>
            <person name="Rohde M."/>
            <person name="Galperin M.Y."/>
            <person name="Jogler C."/>
        </authorList>
    </citation>
    <scope>NUCLEOTIDE SEQUENCE [LARGE SCALE GENOMIC DNA]</scope>
    <source>
        <strain evidence="12 13">Pla111</strain>
    </source>
</reference>
<evidence type="ECO:0000256" key="1">
    <source>
        <dbReference type="ARBA" id="ARBA00004907"/>
    </source>
</evidence>
<feature type="binding site" evidence="9">
    <location>
        <position position="126"/>
    </location>
    <ligand>
        <name>5-phospho-alpha-D-ribose 1-diphosphate</name>
        <dbReference type="ChEBI" id="CHEBI:58017"/>
    </ligand>
</feature>
<evidence type="ECO:0000313" key="12">
    <source>
        <dbReference type="EMBL" id="TWT42942.1"/>
    </source>
</evidence>
<keyword evidence="3 9" id="KW-0328">Glycosyltransferase</keyword>
<evidence type="ECO:0000256" key="2">
    <source>
        <dbReference type="ARBA" id="ARBA00022605"/>
    </source>
</evidence>
<comment type="caution">
    <text evidence="9">Lacks conserved residue(s) required for the propagation of feature annotation.</text>
</comment>
<dbReference type="Gene3D" id="1.20.970.10">
    <property type="entry name" value="Transferase, Pyrimidine Nucleoside Phosphorylase, Chain C"/>
    <property type="match status" value="1"/>
</dbReference>
<dbReference type="InterPro" id="IPR035902">
    <property type="entry name" value="Nuc_phospho_transferase"/>
</dbReference>
<organism evidence="12 13">
    <name type="scientific">Botrimarina hoheduenensis</name>
    <dbReference type="NCBI Taxonomy" id="2528000"/>
    <lineage>
        <taxon>Bacteria</taxon>
        <taxon>Pseudomonadati</taxon>
        <taxon>Planctomycetota</taxon>
        <taxon>Planctomycetia</taxon>
        <taxon>Pirellulales</taxon>
        <taxon>Lacipirellulaceae</taxon>
        <taxon>Botrimarina</taxon>
    </lineage>
</organism>
<dbReference type="Gene3D" id="3.40.1030.10">
    <property type="entry name" value="Nucleoside phosphorylase/phosphoribosyltransferase catalytic domain"/>
    <property type="match status" value="1"/>
</dbReference>
<gene>
    <name evidence="9 12" type="primary">trpD</name>
    <name evidence="12" type="ORF">Pla111_25800</name>
</gene>
<dbReference type="GO" id="GO:0005829">
    <property type="term" value="C:cytosol"/>
    <property type="evidence" value="ECO:0007669"/>
    <property type="project" value="TreeGrafter"/>
</dbReference>
<evidence type="ECO:0000259" key="10">
    <source>
        <dbReference type="Pfam" id="PF00591"/>
    </source>
</evidence>
<dbReference type="EC" id="2.4.2.18" evidence="9"/>
<accession>A0A5C5VZN0</accession>
<evidence type="ECO:0000259" key="11">
    <source>
        <dbReference type="Pfam" id="PF02885"/>
    </source>
</evidence>
<evidence type="ECO:0000256" key="7">
    <source>
        <dbReference type="ARBA" id="ARBA00052328"/>
    </source>
</evidence>
<evidence type="ECO:0000256" key="6">
    <source>
        <dbReference type="ARBA" id="ARBA00023141"/>
    </source>
</evidence>
<keyword evidence="13" id="KW-1185">Reference proteome</keyword>
<dbReference type="GO" id="GO:0000287">
    <property type="term" value="F:magnesium ion binding"/>
    <property type="evidence" value="ECO:0007669"/>
    <property type="project" value="UniProtKB-UniRule"/>
</dbReference>
<dbReference type="OrthoDB" id="9806430at2"/>
<dbReference type="PANTHER" id="PTHR43285">
    <property type="entry name" value="ANTHRANILATE PHOSPHORIBOSYLTRANSFERASE"/>
    <property type="match status" value="1"/>
</dbReference>
<dbReference type="Pfam" id="PF02885">
    <property type="entry name" value="Glycos_trans_3N"/>
    <property type="match status" value="1"/>
</dbReference>
<evidence type="ECO:0000256" key="9">
    <source>
        <dbReference type="HAMAP-Rule" id="MF_00211"/>
    </source>
</evidence>
<comment type="catalytic activity">
    <reaction evidence="7 9">
        <text>N-(5-phospho-beta-D-ribosyl)anthranilate + diphosphate = 5-phospho-alpha-D-ribose 1-diphosphate + anthranilate</text>
        <dbReference type="Rhea" id="RHEA:11768"/>
        <dbReference type="ChEBI" id="CHEBI:16567"/>
        <dbReference type="ChEBI" id="CHEBI:18277"/>
        <dbReference type="ChEBI" id="CHEBI:33019"/>
        <dbReference type="ChEBI" id="CHEBI:58017"/>
        <dbReference type="EC" id="2.4.2.18"/>
    </reaction>
</comment>
<dbReference type="Pfam" id="PF00591">
    <property type="entry name" value="Glycos_transf_3"/>
    <property type="match status" value="1"/>
</dbReference>
<evidence type="ECO:0000256" key="4">
    <source>
        <dbReference type="ARBA" id="ARBA00022679"/>
    </source>
</evidence>
<comment type="subunit">
    <text evidence="9">Homodimer.</text>
</comment>
<keyword evidence="2 9" id="KW-0028">Amino-acid biosynthesis</keyword>
<feature type="binding site" evidence="9">
    <location>
        <begin position="96"/>
        <end position="99"/>
    </location>
    <ligand>
        <name>5-phospho-alpha-D-ribose 1-diphosphate</name>
        <dbReference type="ChEBI" id="CHEBI:58017"/>
    </ligand>
</feature>
<dbReference type="AlphaFoldDB" id="A0A5C5VZN0"/>
<dbReference type="InterPro" id="IPR000312">
    <property type="entry name" value="Glycosyl_Trfase_fam3"/>
</dbReference>
<keyword evidence="5 9" id="KW-0822">Tryptophan biosynthesis</keyword>
<keyword evidence="6 9" id="KW-0057">Aromatic amino acid biosynthesis</keyword>
<dbReference type="SUPFAM" id="SSF47648">
    <property type="entry name" value="Nucleoside phosphorylase/phosphoribosyltransferase N-terminal domain"/>
    <property type="match status" value="1"/>
</dbReference>
<dbReference type="InterPro" id="IPR005940">
    <property type="entry name" value="Anthranilate_Pribosyl_Tfrase"/>
</dbReference>
<protein>
    <recommendedName>
        <fullName evidence="9">Anthranilate phosphoribosyltransferase</fullName>
        <ecNumber evidence="9">2.4.2.18</ecNumber>
    </recommendedName>
</protein>
<comment type="similarity">
    <text evidence="8">In the C-terminal section; belongs to the anthranilate phosphoribosyltransferase family.</text>
</comment>
<evidence type="ECO:0000256" key="8">
    <source>
        <dbReference type="ARBA" id="ARBA00061188"/>
    </source>
</evidence>
<feature type="binding site" evidence="9">
    <location>
        <position position="98"/>
    </location>
    <ligand>
        <name>Mg(2+)</name>
        <dbReference type="ChEBI" id="CHEBI:18420"/>
        <label>1</label>
    </ligand>
</feature>
<dbReference type="EMBL" id="SJPH01000005">
    <property type="protein sequence ID" value="TWT42942.1"/>
    <property type="molecule type" value="Genomic_DNA"/>
</dbReference>
<comment type="function">
    <text evidence="9">Catalyzes the transfer of the phosphoribosyl group of 5-phosphorylribose-1-pyrophosphate (PRPP) to anthranilate to yield N-(5'-phosphoribosyl)-anthranilate (PRA).</text>
</comment>
<evidence type="ECO:0000313" key="13">
    <source>
        <dbReference type="Proteomes" id="UP000318995"/>
    </source>
</evidence>
<dbReference type="HAMAP" id="MF_00211">
    <property type="entry name" value="TrpD"/>
    <property type="match status" value="1"/>
</dbReference>
<dbReference type="NCBIfam" id="TIGR01245">
    <property type="entry name" value="trpD"/>
    <property type="match status" value="1"/>
</dbReference>
<proteinExistence type="inferred from homology"/>
<feature type="binding site" evidence="9">
    <location>
        <begin position="114"/>
        <end position="122"/>
    </location>
    <ligand>
        <name>5-phospho-alpha-D-ribose 1-diphosphate</name>
        <dbReference type="ChEBI" id="CHEBI:58017"/>
    </ligand>
</feature>
<feature type="binding site" evidence="9">
    <location>
        <position position="172"/>
    </location>
    <ligand>
        <name>anthranilate</name>
        <dbReference type="ChEBI" id="CHEBI:16567"/>
        <label>2</label>
    </ligand>
</feature>
<name>A0A5C5VZN0_9BACT</name>
<feature type="binding site" evidence="9">
    <location>
        <position position="86"/>
    </location>
    <ligand>
        <name>anthranilate</name>
        <dbReference type="ChEBI" id="CHEBI:16567"/>
        <label>1</label>
    </ligand>
</feature>
<dbReference type="GO" id="GO:0000162">
    <property type="term" value="P:L-tryptophan biosynthetic process"/>
    <property type="evidence" value="ECO:0007669"/>
    <property type="project" value="UniProtKB-UniRule"/>
</dbReference>
<keyword evidence="9" id="KW-0479">Metal-binding</keyword>
<dbReference type="PANTHER" id="PTHR43285:SF2">
    <property type="entry name" value="ANTHRANILATE PHOSPHORIBOSYLTRANSFERASE"/>
    <property type="match status" value="1"/>
</dbReference>
<dbReference type="InterPro" id="IPR017459">
    <property type="entry name" value="Glycosyl_Trfase_fam3_N_dom"/>
</dbReference>
<comment type="similarity">
    <text evidence="9">Belongs to the anthranilate phosphoribosyltransferase family.</text>
</comment>
<dbReference type="SUPFAM" id="SSF52418">
    <property type="entry name" value="Nucleoside phosphorylase/phosphoribosyltransferase catalytic domain"/>
    <property type="match status" value="1"/>
</dbReference>
<comment type="pathway">
    <text evidence="1 9">Amino-acid biosynthesis; L-tryptophan biosynthesis; L-tryptophan from chorismate: step 2/5.</text>
</comment>